<evidence type="ECO:0000313" key="15">
    <source>
        <dbReference type="EMBL" id="PKQ67430.1"/>
    </source>
</evidence>
<dbReference type="InterPro" id="IPR039426">
    <property type="entry name" value="TonB-dep_rcpt-like"/>
</dbReference>
<comment type="similarity">
    <text evidence="10 11">Belongs to the TonB-dependent receptor family.</text>
</comment>
<dbReference type="PROSITE" id="PS52016">
    <property type="entry name" value="TONB_DEPENDENT_REC_3"/>
    <property type="match status" value="1"/>
</dbReference>
<evidence type="ECO:0000256" key="9">
    <source>
        <dbReference type="ARBA" id="ARBA00023237"/>
    </source>
</evidence>
<keyword evidence="8 15" id="KW-0675">Receptor</keyword>
<accession>A0A2N3IAX2</accession>
<dbReference type="InterPro" id="IPR012910">
    <property type="entry name" value="Plug_dom"/>
</dbReference>
<reference evidence="15 16" key="1">
    <citation type="submission" date="2017-06" db="EMBL/GenBank/DDBJ databases">
        <title>Raineya orbicola gen. nov., sp. nov. a slightly thermophilic bacterium of the phylum Bacteroidetes and the description of Raineyaceae fam. nov.</title>
        <authorList>
            <person name="Albuquerque L."/>
            <person name="Polonia A.R.M."/>
            <person name="Barroso C."/>
            <person name="Froufe H.J.C."/>
            <person name="Lage O."/>
            <person name="Lobo-Da-Cunha A."/>
            <person name="Egas C."/>
            <person name="Da Costa M.S."/>
        </authorList>
    </citation>
    <scope>NUCLEOTIDE SEQUENCE [LARGE SCALE GENOMIC DNA]</scope>
    <source>
        <strain evidence="15 16">SPSPC-11</strain>
    </source>
</reference>
<evidence type="ECO:0000256" key="10">
    <source>
        <dbReference type="PROSITE-ProRule" id="PRU01360"/>
    </source>
</evidence>
<dbReference type="EMBL" id="NKXO01000034">
    <property type="protein sequence ID" value="PKQ67430.1"/>
    <property type="molecule type" value="Genomic_DNA"/>
</dbReference>
<dbReference type="SUPFAM" id="SSF56935">
    <property type="entry name" value="Porins"/>
    <property type="match status" value="1"/>
</dbReference>
<evidence type="ECO:0000256" key="4">
    <source>
        <dbReference type="ARBA" id="ARBA00022692"/>
    </source>
</evidence>
<evidence type="ECO:0000256" key="11">
    <source>
        <dbReference type="RuleBase" id="RU003357"/>
    </source>
</evidence>
<comment type="caution">
    <text evidence="15">The sequence shown here is derived from an EMBL/GenBank/DDBJ whole genome shotgun (WGS) entry which is preliminary data.</text>
</comment>
<evidence type="ECO:0000256" key="12">
    <source>
        <dbReference type="SAM" id="SignalP"/>
    </source>
</evidence>
<evidence type="ECO:0000259" key="13">
    <source>
        <dbReference type="Pfam" id="PF00593"/>
    </source>
</evidence>
<proteinExistence type="inferred from homology"/>
<sequence>MKLFISVLMLTGIVSVSMLNAQTDSSRIKLFTSSAEEILQLKKDVEAEIQVVTASRIKENLSDAPASITVITREDIERYGYRNLAELLARIPEVYTHYTGNNFDTDFRGFFTNNTRRNVLFLINGHRINERFHFGDFYADVIGDLNNVERIEVLRGPGGALYGSVAVQGVVNIITRNADPVFLNRDNRIKLYTSAIFEELGRNSIVQRFSTGLTFGISEKSNLSLTLYRFSGGLEYDTKTGHTQRPWQSSFTKKGAGLADIIYRNQVYWDVPNDGSFNGGYDFPNFDVRFNSEYFSVGAFMHSRAVSWVQPKDNVTFNHPDNDRQWSHGAAYLELKPITKWGITARISYNLSTNREIQDFSLTDRNPTNGQTLANTALTTFLNPFTGANANRFLLIDGNFVRYNTLLDANIVLKDSTLAYNGGGLRINYAGITKSWGGEFQMMPFKNEKVNVSLGGNIEIADYKNIQWISARNNMFLFYRPSGGISDNGWYYGLWLQTIYTPIPKLTITAGVRYDYQFIQDAYRNFGNQVVYTFNANTGGYSPIRAQNKVDQNITPRAVVNYRFTENTNVRAIFARAFRAVPPQEIIRLPLDIEAKSEITDNYELIVSHSFNKKKSNASFNAFYLQNNRLYQFNPALQAFNAGSAWSNIGFTLSAYHRLEDTDFWGAATYYILRRPSDAFAFMRDYKNPREGTGILGTVGSGGVAPIYDPLPNMLLPLDSPDLMIKGGASHIFKKGTTIGLEGYFNGRILMLAPANNNLGEARPEAIIVQGNQVIENPNANPNNYTKHNVPASLYFNLYFRQNFAKLLNINGLFMELKINNVLNSPVWNVLNSDAQGWNSAIYHKPNQLPDFGRRFMISFNYTIQ</sequence>
<keyword evidence="5 12" id="KW-0732">Signal</keyword>
<dbReference type="InterPro" id="IPR000531">
    <property type="entry name" value="Beta-barrel_TonB"/>
</dbReference>
<keyword evidence="6 11" id="KW-0798">TonB box</keyword>
<feature type="domain" description="TonB-dependent receptor-like beta-barrel" evidence="13">
    <location>
        <begin position="273"/>
        <end position="685"/>
    </location>
</feature>
<keyword evidence="2 10" id="KW-0813">Transport</keyword>
<gene>
    <name evidence="15" type="ORF">Rain11_2043</name>
</gene>
<feature type="signal peptide" evidence="12">
    <location>
        <begin position="1"/>
        <end position="21"/>
    </location>
</feature>
<keyword evidence="7 10" id="KW-0472">Membrane</keyword>
<dbReference type="RefSeq" id="WP_101359309.1">
    <property type="nucleotide sequence ID" value="NZ_NKXO01000034.1"/>
</dbReference>
<protein>
    <submittedName>
        <fullName evidence="15">TonB-dependent Receptor Plug Domain</fullName>
    </submittedName>
</protein>
<dbReference type="PANTHER" id="PTHR30069:SF29">
    <property type="entry name" value="HEMOGLOBIN AND HEMOGLOBIN-HAPTOGLOBIN-BINDING PROTEIN 1-RELATED"/>
    <property type="match status" value="1"/>
</dbReference>
<dbReference type="Gene3D" id="2.170.130.10">
    <property type="entry name" value="TonB-dependent receptor, plug domain"/>
    <property type="match status" value="1"/>
</dbReference>
<dbReference type="GO" id="GO:0015344">
    <property type="term" value="F:siderophore uptake transmembrane transporter activity"/>
    <property type="evidence" value="ECO:0007669"/>
    <property type="project" value="TreeGrafter"/>
</dbReference>
<evidence type="ECO:0000256" key="2">
    <source>
        <dbReference type="ARBA" id="ARBA00022448"/>
    </source>
</evidence>
<dbReference type="InterPro" id="IPR037066">
    <property type="entry name" value="Plug_dom_sf"/>
</dbReference>
<keyword evidence="3 10" id="KW-1134">Transmembrane beta strand</keyword>
<evidence type="ECO:0000256" key="7">
    <source>
        <dbReference type="ARBA" id="ARBA00023136"/>
    </source>
</evidence>
<dbReference type="InterPro" id="IPR036942">
    <property type="entry name" value="Beta-barrel_TonB_sf"/>
</dbReference>
<evidence type="ECO:0000256" key="1">
    <source>
        <dbReference type="ARBA" id="ARBA00004571"/>
    </source>
</evidence>
<evidence type="ECO:0000313" key="16">
    <source>
        <dbReference type="Proteomes" id="UP000233387"/>
    </source>
</evidence>
<evidence type="ECO:0000256" key="3">
    <source>
        <dbReference type="ARBA" id="ARBA00022452"/>
    </source>
</evidence>
<evidence type="ECO:0000259" key="14">
    <source>
        <dbReference type="Pfam" id="PF07715"/>
    </source>
</evidence>
<dbReference type="Proteomes" id="UP000233387">
    <property type="component" value="Unassembled WGS sequence"/>
</dbReference>
<feature type="chain" id="PRO_5014736143" evidence="12">
    <location>
        <begin position="22"/>
        <end position="865"/>
    </location>
</feature>
<dbReference type="GO" id="GO:0044718">
    <property type="term" value="P:siderophore transmembrane transport"/>
    <property type="evidence" value="ECO:0007669"/>
    <property type="project" value="TreeGrafter"/>
</dbReference>
<dbReference type="Pfam" id="PF00593">
    <property type="entry name" value="TonB_dep_Rec_b-barrel"/>
    <property type="match status" value="1"/>
</dbReference>
<dbReference type="Gene3D" id="2.40.170.20">
    <property type="entry name" value="TonB-dependent receptor, beta-barrel domain"/>
    <property type="match status" value="1"/>
</dbReference>
<keyword evidence="9 10" id="KW-0998">Cell outer membrane</keyword>
<dbReference type="OrthoDB" id="9758472at2"/>
<dbReference type="GO" id="GO:0009279">
    <property type="term" value="C:cell outer membrane"/>
    <property type="evidence" value="ECO:0007669"/>
    <property type="project" value="UniProtKB-SubCell"/>
</dbReference>
<dbReference type="AlphaFoldDB" id="A0A2N3IAX2"/>
<name>A0A2N3IAX2_9BACT</name>
<feature type="domain" description="TonB-dependent receptor plug" evidence="14">
    <location>
        <begin position="61"/>
        <end position="170"/>
    </location>
</feature>
<keyword evidence="4 10" id="KW-0812">Transmembrane</keyword>
<dbReference type="Pfam" id="PF07715">
    <property type="entry name" value="Plug"/>
    <property type="match status" value="1"/>
</dbReference>
<organism evidence="15 16">
    <name type="scientific">Raineya orbicola</name>
    <dbReference type="NCBI Taxonomy" id="2016530"/>
    <lineage>
        <taxon>Bacteria</taxon>
        <taxon>Pseudomonadati</taxon>
        <taxon>Bacteroidota</taxon>
        <taxon>Cytophagia</taxon>
        <taxon>Cytophagales</taxon>
        <taxon>Raineyaceae</taxon>
        <taxon>Raineya</taxon>
    </lineage>
</organism>
<comment type="subcellular location">
    <subcellularLocation>
        <location evidence="1 10">Cell outer membrane</location>
        <topology evidence="1 10">Multi-pass membrane protein</topology>
    </subcellularLocation>
</comment>
<dbReference type="PANTHER" id="PTHR30069">
    <property type="entry name" value="TONB-DEPENDENT OUTER MEMBRANE RECEPTOR"/>
    <property type="match status" value="1"/>
</dbReference>
<evidence type="ECO:0000256" key="5">
    <source>
        <dbReference type="ARBA" id="ARBA00022729"/>
    </source>
</evidence>
<evidence type="ECO:0000256" key="6">
    <source>
        <dbReference type="ARBA" id="ARBA00023077"/>
    </source>
</evidence>
<evidence type="ECO:0000256" key="8">
    <source>
        <dbReference type="ARBA" id="ARBA00023170"/>
    </source>
</evidence>
<keyword evidence="16" id="KW-1185">Reference proteome</keyword>